<dbReference type="InterPro" id="IPR015884">
    <property type="entry name" value="Malic_enzyme_CS"/>
</dbReference>
<protein>
    <recommendedName>
        <fullName evidence="7">Malic enzyme</fullName>
    </recommendedName>
</protein>
<dbReference type="GO" id="GO:0051287">
    <property type="term" value="F:NAD binding"/>
    <property type="evidence" value="ECO:0007669"/>
    <property type="project" value="InterPro"/>
</dbReference>
<evidence type="ECO:0000313" key="11">
    <source>
        <dbReference type="Proteomes" id="UP000242877"/>
    </source>
</evidence>
<name>A0A168ALC0_9EURO</name>
<feature type="binding site" evidence="6">
    <location>
        <position position="102"/>
    </location>
    <ligand>
        <name>a divalent metal cation</name>
        <dbReference type="ChEBI" id="CHEBI:60240"/>
    </ligand>
</feature>
<evidence type="ECO:0000259" key="8">
    <source>
        <dbReference type="SMART" id="SM00919"/>
    </source>
</evidence>
<feature type="domain" description="Malic enzyme N-terminal" evidence="9">
    <location>
        <begin position="1"/>
        <end position="93"/>
    </location>
</feature>
<feature type="binding site" evidence="6">
    <location>
        <position position="77"/>
    </location>
    <ligand>
        <name>a divalent metal cation</name>
        <dbReference type="ChEBI" id="CHEBI:60240"/>
    </ligand>
</feature>
<organism evidence="10 11">
    <name type="scientific">Ascosphaera apis ARSEF 7405</name>
    <dbReference type="NCBI Taxonomy" id="392613"/>
    <lineage>
        <taxon>Eukaryota</taxon>
        <taxon>Fungi</taxon>
        <taxon>Dikarya</taxon>
        <taxon>Ascomycota</taxon>
        <taxon>Pezizomycotina</taxon>
        <taxon>Eurotiomycetes</taxon>
        <taxon>Eurotiomycetidae</taxon>
        <taxon>Onygenales</taxon>
        <taxon>Ascosphaeraceae</taxon>
        <taxon>Ascosphaera</taxon>
    </lineage>
</organism>
<feature type="domain" description="Malic enzyme NAD-binding" evidence="8">
    <location>
        <begin position="103"/>
        <end position="363"/>
    </location>
</feature>
<evidence type="ECO:0000256" key="7">
    <source>
        <dbReference type="RuleBase" id="RU003426"/>
    </source>
</evidence>
<reference evidence="10 11" key="1">
    <citation type="journal article" date="2016" name="Genome Biol. Evol.">
        <title>Divergent and convergent evolution of fungal pathogenicity.</title>
        <authorList>
            <person name="Shang Y."/>
            <person name="Xiao G."/>
            <person name="Zheng P."/>
            <person name="Cen K."/>
            <person name="Zhan S."/>
            <person name="Wang C."/>
        </authorList>
    </citation>
    <scope>NUCLEOTIDE SEQUENCE [LARGE SCALE GENOMIC DNA]</scope>
    <source>
        <strain evidence="10 11">ARSEF 7405</strain>
    </source>
</reference>
<proteinExistence type="inferred from homology"/>
<dbReference type="Pfam" id="PF00390">
    <property type="entry name" value="malic"/>
    <property type="match status" value="1"/>
</dbReference>
<dbReference type="OrthoDB" id="5365701at2759"/>
<dbReference type="Pfam" id="PF03949">
    <property type="entry name" value="Malic_M"/>
    <property type="match status" value="1"/>
</dbReference>
<dbReference type="PANTHER" id="PTHR23406:SF32">
    <property type="entry name" value="NADP-DEPENDENT MALIC ENZYME"/>
    <property type="match status" value="1"/>
</dbReference>
<dbReference type="InterPro" id="IPR046346">
    <property type="entry name" value="Aminoacid_DH-like_N_sf"/>
</dbReference>
<dbReference type="InterPro" id="IPR012302">
    <property type="entry name" value="Malic_NAD-bd"/>
</dbReference>
<evidence type="ECO:0000256" key="3">
    <source>
        <dbReference type="ARBA" id="ARBA00022723"/>
    </source>
</evidence>
<dbReference type="Proteomes" id="UP000242877">
    <property type="component" value="Unassembled WGS sequence"/>
</dbReference>
<comment type="cofactor">
    <cofactor evidence="6">
        <name>Mg(2+)</name>
        <dbReference type="ChEBI" id="CHEBI:18420"/>
    </cofactor>
    <cofactor evidence="6">
        <name>Mn(2+)</name>
        <dbReference type="ChEBI" id="CHEBI:29035"/>
    </cofactor>
    <text evidence="6">Divalent metal cations. Prefers magnesium or manganese.</text>
</comment>
<dbReference type="FunFam" id="3.40.50.720:FF:000182">
    <property type="entry name" value="NAD-dependent malic enzyme"/>
    <property type="match status" value="1"/>
</dbReference>
<dbReference type="InterPro" id="IPR012301">
    <property type="entry name" value="Malic_N_dom"/>
</dbReference>
<dbReference type="PANTHER" id="PTHR23406">
    <property type="entry name" value="MALIC ENZYME-RELATED"/>
    <property type="match status" value="1"/>
</dbReference>
<evidence type="ECO:0000256" key="4">
    <source>
        <dbReference type="ARBA" id="ARBA00023002"/>
    </source>
</evidence>
<dbReference type="PIRSF" id="PIRSF000106">
    <property type="entry name" value="ME"/>
    <property type="match status" value="1"/>
</dbReference>
<dbReference type="InterPro" id="IPR001891">
    <property type="entry name" value="Malic_OxRdtase"/>
</dbReference>
<accession>A0A168ALC0</accession>
<gene>
    <name evidence="10" type="ORF">AAP_02160</name>
</gene>
<evidence type="ECO:0000313" key="10">
    <source>
        <dbReference type="EMBL" id="KZZ94067.1"/>
    </source>
</evidence>
<keyword evidence="3 6" id="KW-0479">Metal-binding</keyword>
<comment type="caution">
    <text evidence="10">The sequence shown here is derived from an EMBL/GenBank/DDBJ whole genome shotgun (WGS) entry which is preliminary data.</text>
</comment>
<dbReference type="GO" id="GO:0006108">
    <property type="term" value="P:malate metabolic process"/>
    <property type="evidence" value="ECO:0007669"/>
    <property type="project" value="TreeGrafter"/>
</dbReference>
<dbReference type="EMBL" id="AZGZ01000007">
    <property type="protein sequence ID" value="KZZ94067.1"/>
    <property type="molecule type" value="Genomic_DNA"/>
</dbReference>
<dbReference type="GO" id="GO:0005739">
    <property type="term" value="C:mitochondrion"/>
    <property type="evidence" value="ECO:0007669"/>
    <property type="project" value="TreeGrafter"/>
</dbReference>
<dbReference type="Gene3D" id="3.40.50.720">
    <property type="entry name" value="NAD(P)-binding Rossmann-like Domain"/>
    <property type="match status" value="1"/>
</dbReference>
<sequence length="434" mass="48441">MGIPIGKLALYTACAGIRPEATLPITLDFGTNNKKLKEDPLYMGSRRNRISHEQEMEFMDELMEALTMKWPGVQHCDSIRGLQEPVPALERYRHHYTSFNDDIQGTGAVILGGVMQAVKRSGLPVKDHKAVFFGAGSAGVGVAKQICEYFQREGLSEEEAKAKFWLVDSKGLVTTDRGDKLADHKLYFAREDNESQQFKSLEEVIDYVKPTMLMGLSTIGGIFTPEVIQKMAEYSEHPIIFPLSNPSDNSECDFETAVKNTKGRVLFASGSPFPSYTYTKEDGETTTLYPGQGNNMYVFPGIGLGTILSKAVEVTDDMLFASAKSLSESLTAEELERGLLYPGVSRIREVSVSVARGVIRAAQEAKVDRETSIRKMDDHELTAWIKARMYDPHQEVHSLEREVGRLLFSFGRMNSFQQSEPHSRTSSENGEEKH</sequence>
<comment type="similarity">
    <text evidence="2 7">Belongs to the malic enzymes family.</text>
</comment>
<dbReference type="Gene3D" id="3.40.50.10380">
    <property type="entry name" value="Malic enzyme, N-terminal domain"/>
    <property type="match status" value="1"/>
</dbReference>
<dbReference type="SUPFAM" id="SSF53223">
    <property type="entry name" value="Aminoacid dehydrogenase-like, N-terminal domain"/>
    <property type="match status" value="1"/>
</dbReference>
<dbReference type="SMART" id="SM00919">
    <property type="entry name" value="Malic_M"/>
    <property type="match status" value="1"/>
</dbReference>
<dbReference type="PRINTS" id="PR00072">
    <property type="entry name" value="MALOXRDTASE"/>
</dbReference>
<evidence type="ECO:0000259" key="9">
    <source>
        <dbReference type="SMART" id="SM01274"/>
    </source>
</evidence>
<dbReference type="PROSITE" id="PS00331">
    <property type="entry name" value="MALIC_ENZYMES"/>
    <property type="match status" value="1"/>
</dbReference>
<evidence type="ECO:0000256" key="1">
    <source>
        <dbReference type="ARBA" id="ARBA00001936"/>
    </source>
</evidence>
<dbReference type="InterPro" id="IPR036291">
    <property type="entry name" value="NAD(P)-bd_dom_sf"/>
</dbReference>
<evidence type="ECO:0000256" key="5">
    <source>
        <dbReference type="PIRSR" id="PIRSR000106-2"/>
    </source>
</evidence>
<feature type="binding site" evidence="5">
    <location>
        <position position="294"/>
    </location>
    <ligand>
        <name>(S)-malate</name>
        <dbReference type="ChEBI" id="CHEBI:15589"/>
    </ligand>
</feature>
<dbReference type="CDD" id="cd05312">
    <property type="entry name" value="NAD_bind_1_malic_enz"/>
    <property type="match status" value="1"/>
</dbReference>
<dbReference type="GO" id="GO:0046872">
    <property type="term" value="F:metal ion binding"/>
    <property type="evidence" value="ECO:0007669"/>
    <property type="project" value="UniProtKB-KW"/>
</dbReference>
<dbReference type="NCBIfam" id="NF010052">
    <property type="entry name" value="PRK13529.1"/>
    <property type="match status" value="1"/>
</dbReference>
<dbReference type="SUPFAM" id="SSF51735">
    <property type="entry name" value="NAD(P)-binding Rossmann-fold domains"/>
    <property type="match status" value="1"/>
</dbReference>
<dbReference type="AlphaFoldDB" id="A0A168ALC0"/>
<dbReference type="GO" id="GO:0004471">
    <property type="term" value="F:malate dehydrogenase (decarboxylating) (NAD+) activity"/>
    <property type="evidence" value="ECO:0007669"/>
    <property type="project" value="TreeGrafter"/>
</dbReference>
<evidence type="ECO:0000256" key="6">
    <source>
        <dbReference type="PIRSR" id="PIRSR000106-3"/>
    </source>
</evidence>
<dbReference type="SMART" id="SM01274">
    <property type="entry name" value="malic"/>
    <property type="match status" value="1"/>
</dbReference>
<evidence type="ECO:0000256" key="2">
    <source>
        <dbReference type="ARBA" id="ARBA00008785"/>
    </source>
</evidence>
<dbReference type="InterPro" id="IPR037062">
    <property type="entry name" value="Malic_N_dom_sf"/>
</dbReference>
<keyword evidence="4 7" id="KW-0560">Oxidoreductase</keyword>
<keyword evidence="11" id="KW-1185">Reference proteome</keyword>
<comment type="cofactor">
    <cofactor evidence="1">
        <name>Mn(2+)</name>
        <dbReference type="ChEBI" id="CHEBI:29035"/>
    </cofactor>
</comment>
<feature type="binding site" evidence="5">
    <location>
        <position position="245"/>
    </location>
    <ligand>
        <name>(S)-malate</name>
        <dbReference type="ChEBI" id="CHEBI:15589"/>
    </ligand>
</feature>
<dbReference type="VEuPathDB" id="FungiDB:AAP_02160"/>